<dbReference type="Pfam" id="PF17177">
    <property type="entry name" value="PPR_long"/>
    <property type="match status" value="1"/>
</dbReference>
<evidence type="ECO:0000256" key="2">
    <source>
        <dbReference type="PROSITE-ProRule" id="PRU00708"/>
    </source>
</evidence>
<accession>T0QBR4</accession>
<protein>
    <recommendedName>
        <fullName evidence="3">PROP1-like PPR domain-containing protein</fullName>
    </recommendedName>
</protein>
<gene>
    <name evidence="4" type="ORF">SDRG_10341</name>
</gene>
<dbReference type="InterPro" id="IPR011990">
    <property type="entry name" value="TPR-like_helical_dom_sf"/>
</dbReference>
<dbReference type="NCBIfam" id="TIGR00756">
    <property type="entry name" value="PPR"/>
    <property type="match status" value="2"/>
</dbReference>
<name>T0QBR4_SAPDV</name>
<dbReference type="InterPro" id="IPR033443">
    <property type="entry name" value="PROP1-like_PPR_dom"/>
</dbReference>
<feature type="domain" description="PROP1-like PPR" evidence="3">
    <location>
        <begin position="214"/>
        <end position="370"/>
    </location>
</feature>
<dbReference type="RefSeq" id="XP_008614548.1">
    <property type="nucleotide sequence ID" value="XM_008616326.1"/>
</dbReference>
<dbReference type="PANTHER" id="PTHR47447">
    <property type="entry name" value="OS03G0856100 PROTEIN"/>
    <property type="match status" value="1"/>
</dbReference>
<dbReference type="eggNOG" id="KOG4197">
    <property type="taxonomic scope" value="Eukaryota"/>
</dbReference>
<dbReference type="GeneID" id="19951068"/>
<dbReference type="AlphaFoldDB" id="T0QBR4"/>
<evidence type="ECO:0000256" key="1">
    <source>
        <dbReference type="ARBA" id="ARBA00022737"/>
    </source>
</evidence>
<dbReference type="PROSITE" id="PS51375">
    <property type="entry name" value="PPR"/>
    <property type="match status" value="1"/>
</dbReference>
<dbReference type="OrthoDB" id="5588846at2759"/>
<dbReference type="Gene3D" id="1.25.40.10">
    <property type="entry name" value="Tetratricopeptide repeat domain"/>
    <property type="match status" value="2"/>
</dbReference>
<dbReference type="OMA" id="KPHISAY"/>
<dbReference type="Pfam" id="PF13812">
    <property type="entry name" value="PPR_3"/>
    <property type="match status" value="1"/>
</dbReference>
<proteinExistence type="predicted"/>
<dbReference type="STRING" id="1156394.T0QBR4"/>
<dbReference type="InParanoid" id="T0QBR4"/>
<evidence type="ECO:0000313" key="4">
    <source>
        <dbReference type="EMBL" id="EQC32146.1"/>
    </source>
</evidence>
<feature type="repeat" description="PPR" evidence="2">
    <location>
        <begin position="134"/>
        <end position="168"/>
    </location>
</feature>
<sequence>MLRYVSKRTMRWTAVGGLGGRLPTAASLPAPWTTRFKSSSACIADEFPDHPVLNSCVFDFPFDGAEYNQSNGRHKYNRRVADWATEKINASMGAQNRVDHEHMAQLIALLSVRNYYHEAIEVLQFARNNGAKPHISAYSQVIASCYAHQRYDEALQVFDVMRRDGYRPSFVTYSRALSAACKAEYHDMTLNLFDDLFNDCDKLTFDSISIACNIVLHSCGKHEDYKTATDIWQQMTDETIPKSTSTYTAFLLCAINCKQWDGFYAILDEATTTGVELYSQSYLSMIQSCARAKRWELVVHIHHKLVSQNLQLTGFAIGAVLMAYTKQGAPERSIEIYNHVLAQGANLNTYAISGAVTAYLHLGEYDKAIALCDKGTTEWPAAGMLYKLKVQLLIATGAIDDALELLDEKKHLMDRTTSCYRPLVAHFLEKRMYDQAVHYSLVLFETNRFVAVADWTAALSAAIALPDKSHYWTLRNWIETRAPDYVPQIPDELLLERRPREAAATPLKLLSPRRPLKLL</sequence>
<evidence type="ECO:0000259" key="3">
    <source>
        <dbReference type="Pfam" id="PF17177"/>
    </source>
</evidence>
<evidence type="ECO:0000313" key="5">
    <source>
        <dbReference type="Proteomes" id="UP000030762"/>
    </source>
</evidence>
<dbReference type="SUPFAM" id="SSF48452">
    <property type="entry name" value="TPR-like"/>
    <property type="match status" value="1"/>
</dbReference>
<keyword evidence="1" id="KW-0677">Repeat</keyword>
<organism evidence="4 5">
    <name type="scientific">Saprolegnia diclina (strain VS20)</name>
    <dbReference type="NCBI Taxonomy" id="1156394"/>
    <lineage>
        <taxon>Eukaryota</taxon>
        <taxon>Sar</taxon>
        <taxon>Stramenopiles</taxon>
        <taxon>Oomycota</taxon>
        <taxon>Saprolegniomycetes</taxon>
        <taxon>Saprolegniales</taxon>
        <taxon>Saprolegniaceae</taxon>
        <taxon>Saprolegnia</taxon>
    </lineage>
</organism>
<dbReference type="PANTHER" id="PTHR47447:SF24">
    <property type="entry name" value="PENTATRICOPEPTIDE REPEAT-CONTAINING PROTEIN"/>
    <property type="match status" value="1"/>
</dbReference>
<dbReference type="InterPro" id="IPR002885">
    <property type="entry name" value="PPR_rpt"/>
</dbReference>
<reference evidence="4 5" key="1">
    <citation type="submission" date="2012-04" db="EMBL/GenBank/DDBJ databases">
        <title>The Genome Sequence of Saprolegnia declina VS20.</title>
        <authorList>
            <consortium name="The Broad Institute Genome Sequencing Platform"/>
            <person name="Russ C."/>
            <person name="Nusbaum C."/>
            <person name="Tyler B."/>
            <person name="van West P."/>
            <person name="Dieguez-Uribeondo J."/>
            <person name="de Bruijn I."/>
            <person name="Tripathy S."/>
            <person name="Jiang R."/>
            <person name="Young S.K."/>
            <person name="Zeng Q."/>
            <person name="Gargeya S."/>
            <person name="Fitzgerald M."/>
            <person name="Haas B."/>
            <person name="Abouelleil A."/>
            <person name="Alvarado L."/>
            <person name="Arachchi H.M."/>
            <person name="Berlin A."/>
            <person name="Chapman S.B."/>
            <person name="Goldberg J."/>
            <person name="Griggs A."/>
            <person name="Gujja S."/>
            <person name="Hansen M."/>
            <person name="Howarth C."/>
            <person name="Imamovic A."/>
            <person name="Larimer J."/>
            <person name="McCowen C."/>
            <person name="Montmayeur A."/>
            <person name="Murphy C."/>
            <person name="Neiman D."/>
            <person name="Pearson M."/>
            <person name="Priest M."/>
            <person name="Roberts A."/>
            <person name="Saif S."/>
            <person name="Shea T."/>
            <person name="Sisk P."/>
            <person name="Sykes S."/>
            <person name="Wortman J."/>
            <person name="Nusbaum C."/>
            <person name="Birren B."/>
        </authorList>
    </citation>
    <scope>NUCLEOTIDE SEQUENCE [LARGE SCALE GENOMIC DNA]</scope>
    <source>
        <strain evidence="4 5">VS20</strain>
    </source>
</reference>
<keyword evidence="5" id="KW-1185">Reference proteome</keyword>
<dbReference type="VEuPathDB" id="FungiDB:SDRG_10341"/>
<dbReference type="EMBL" id="JH767165">
    <property type="protein sequence ID" value="EQC32146.1"/>
    <property type="molecule type" value="Genomic_DNA"/>
</dbReference>
<dbReference type="Proteomes" id="UP000030762">
    <property type="component" value="Unassembled WGS sequence"/>
</dbReference>